<keyword evidence="4 5" id="KW-0648">Protein biosynthesis</keyword>
<dbReference type="HAMAP" id="MF_00080">
    <property type="entry name" value="IF_3"/>
    <property type="match status" value="1"/>
</dbReference>
<dbReference type="NCBIfam" id="TIGR00168">
    <property type="entry name" value="infC"/>
    <property type="match status" value="1"/>
</dbReference>
<evidence type="ECO:0000259" key="10">
    <source>
        <dbReference type="Pfam" id="PF05198"/>
    </source>
</evidence>
<name>A0A3P3XG73_9SPIR</name>
<feature type="domain" description="Translation initiation factor 3 C-terminal" evidence="9">
    <location>
        <begin position="85"/>
        <end position="169"/>
    </location>
</feature>
<dbReference type="InterPro" id="IPR019814">
    <property type="entry name" value="Translation_initiation_fac_3_N"/>
</dbReference>
<protein>
    <recommendedName>
        <fullName evidence="5 6">Translation initiation factor IF-3</fullName>
    </recommendedName>
</protein>
<comment type="subunit">
    <text evidence="5 7">Monomer.</text>
</comment>
<dbReference type="InterPro" id="IPR036787">
    <property type="entry name" value="T_IF-3_N_sf"/>
</dbReference>
<dbReference type="GO" id="GO:0032790">
    <property type="term" value="P:ribosome disassembly"/>
    <property type="evidence" value="ECO:0007669"/>
    <property type="project" value="TreeGrafter"/>
</dbReference>
<proteinExistence type="inferred from homology"/>
<dbReference type="SUPFAM" id="SSF55200">
    <property type="entry name" value="Translation initiation factor IF3, C-terminal domain"/>
    <property type="match status" value="1"/>
</dbReference>
<dbReference type="PANTHER" id="PTHR10938:SF0">
    <property type="entry name" value="TRANSLATION INITIATION FACTOR IF-3, MITOCHONDRIAL"/>
    <property type="match status" value="1"/>
</dbReference>
<keyword evidence="3 5" id="KW-0396">Initiation factor</keyword>
<dbReference type="InterPro" id="IPR019815">
    <property type="entry name" value="Translation_initiation_fac_3_C"/>
</dbReference>
<evidence type="ECO:0000256" key="8">
    <source>
        <dbReference type="SAM" id="MobiDB-lite"/>
    </source>
</evidence>
<dbReference type="FunFam" id="3.30.110.10:FF:000001">
    <property type="entry name" value="Translation initiation factor IF-3"/>
    <property type="match status" value="1"/>
</dbReference>
<comment type="function">
    <text evidence="5 7">IF-3 binds to the 30S ribosomal subunit and shifts the equilibrium between 70S ribosomes and their 50S and 30S subunits in favor of the free subunits, thus enhancing the availability of 30S subunits on which protein synthesis initiation begins.</text>
</comment>
<dbReference type="PROSITE" id="PS00938">
    <property type="entry name" value="IF3"/>
    <property type="match status" value="1"/>
</dbReference>
<dbReference type="InterPro" id="IPR019813">
    <property type="entry name" value="Translation_initiation_fac3_CS"/>
</dbReference>
<feature type="compositionally biased region" description="Polar residues" evidence="8">
    <location>
        <begin position="181"/>
        <end position="190"/>
    </location>
</feature>
<keyword evidence="2 5" id="KW-0963">Cytoplasm</keyword>
<dbReference type="GO" id="GO:0003743">
    <property type="term" value="F:translation initiation factor activity"/>
    <property type="evidence" value="ECO:0007669"/>
    <property type="project" value="UniProtKB-UniRule"/>
</dbReference>
<feature type="region of interest" description="Disordered" evidence="8">
    <location>
        <begin position="170"/>
        <end position="190"/>
    </location>
</feature>
<feature type="domain" description="Translation initiation factor 3 N-terminal" evidence="10">
    <location>
        <begin position="8"/>
        <end position="77"/>
    </location>
</feature>
<evidence type="ECO:0000313" key="11">
    <source>
        <dbReference type="EMBL" id="SLM10400.1"/>
    </source>
</evidence>
<comment type="subcellular location">
    <subcellularLocation>
        <location evidence="5 7">Cytoplasm</location>
    </subcellularLocation>
</comment>
<gene>
    <name evidence="5 11" type="primary">infC</name>
    <name evidence="11" type="ORF">SPIROBIBN47_140013</name>
</gene>
<dbReference type="Pfam" id="PF00707">
    <property type="entry name" value="IF3_C"/>
    <property type="match status" value="1"/>
</dbReference>
<dbReference type="GO" id="GO:0005829">
    <property type="term" value="C:cytosol"/>
    <property type="evidence" value="ECO:0007669"/>
    <property type="project" value="TreeGrafter"/>
</dbReference>
<dbReference type="PANTHER" id="PTHR10938">
    <property type="entry name" value="TRANSLATION INITIATION FACTOR IF-3"/>
    <property type="match status" value="1"/>
</dbReference>
<evidence type="ECO:0000256" key="6">
    <source>
        <dbReference type="NCBIfam" id="TIGR00168"/>
    </source>
</evidence>
<dbReference type="Pfam" id="PF05198">
    <property type="entry name" value="IF3_N"/>
    <property type="match status" value="1"/>
</dbReference>
<dbReference type="FunFam" id="3.10.20.80:FF:000001">
    <property type="entry name" value="Translation initiation factor IF-3"/>
    <property type="match status" value="1"/>
</dbReference>
<evidence type="ECO:0000256" key="7">
    <source>
        <dbReference type="RuleBase" id="RU000646"/>
    </source>
</evidence>
<dbReference type="Gene3D" id="3.30.110.10">
    <property type="entry name" value="Translation initiation factor 3 (IF-3), C-terminal domain"/>
    <property type="match status" value="1"/>
</dbReference>
<dbReference type="GO" id="GO:0016020">
    <property type="term" value="C:membrane"/>
    <property type="evidence" value="ECO:0007669"/>
    <property type="project" value="TreeGrafter"/>
</dbReference>
<dbReference type="InterPro" id="IPR001288">
    <property type="entry name" value="Translation_initiation_fac_3"/>
</dbReference>
<dbReference type="GO" id="GO:0043022">
    <property type="term" value="F:ribosome binding"/>
    <property type="evidence" value="ECO:0007669"/>
    <property type="project" value="UniProtKB-ARBA"/>
</dbReference>
<dbReference type="SUPFAM" id="SSF54364">
    <property type="entry name" value="Translation initiation factor IF3, N-terminal domain"/>
    <property type="match status" value="1"/>
</dbReference>
<reference evidence="11" key="1">
    <citation type="submission" date="2017-02" db="EMBL/GenBank/DDBJ databases">
        <authorList>
            <person name="Regsiter A."/>
            <person name="William W."/>
        </authorList>
    </citation>
    <scope>NUCLEOTIDE SEQUENCE</scope>
    <source>
        <strain evidence="11">Bib</strain>
    </source>
</reference>
<evidence type="ECO:0000256" key="5">
    <source>
        <dbReference type="HAMAP-Rule" id="MF_00080"/>
    </source>
</evidence>
<dbReference type="EMBL" id="FWDM01000006">
    <property type="protein sequence ID" value="SLM10400.1"/>
    <property type="molecule type" value="Genomic_DNA"/>
</dbReference>
<dbReference type="Gene3D" id="3.10.20.80">
    <property type="entry name" value="Translation initiation factor 3 (IF-3), N-terminal domain"/>
    <property type="match status" value="1"/>
</dbReference>
<dbReference type="InterPro" id="IPR036788">
    <property type="entry name" value="T_IF-3_C_sf"/>
</dbReference>
<evidence type="ECO:0000256" key="3">
    <source>
        <dbReference type="ARBA" id="ARBA00022540"/>
    </source>
</evidence>
<evidence type="ECO:0000256" key="1">
    <source>
        <dbReference type="ARBA" id="ARBA00005439"/>
    </source>
</evidence>
<dbReference type="AlphaFoldDB" id="A0A3P3XG73"/>
<comment type="similarity">
    <text evidence="1 5 7">Belongs to the IF-3 family.</text>
</comment>
<sequence length="190" mass="21674">MAEKDLRINEQIRVREVRLIDDKGEQRGIVSTLEALRIAREAGLDLVEVAPQSVPPVCRLLNYGKYKFEQEKKVKDAKKRAKVTELKEIRMQPKIAEHDLDFKANHVREFLEDGNKVKVTIRFRGRELAHTEIGEEILKRILAKLEGAFVLERPPLMEGRFMSMVLQPKAGAVKKQPEGDTVNTASGPEH</sequence>
<evidence type="ECO:0000256" key="2">
    <source>
        <dbReference type="ARBA" id="ARBA00022490"/>
    </source>
</evidence>
<organism evidence="11">
    <name type="scientific">uncultured spirochete</name>
    <dbReference type="NCBI Taxonomy" id="156406"/>
    <lineage>
        <taxon>Bacteria</taxon>
        <taxon>Pseudomonadati</taxon>
        <taxon>Spirochaetota</taxon>
        <taxon>Spirochaetia</taxon>
        <taxon>Spirochaetales</taxon>
        <taxon>environmental samples</taxon>
    </lineage>
</organism>
<accession>A0A3P3XG73</accession>
<evidence type="ECO:0000256" key="4">
    <source>
        <dbReference type="ARBA" id="ARBA00022917"/>
    </source>
</evidence>
<evidence type="ECO:0000259" key="9">
    <source>
        <dbReference type="Pfam" id="PF00707"/>
    </source>
</evidence>